<evidence type="ECO:0000313" key="2">
    <source>
        <dbReference type="Proteomes" id="UP001634747"/>
    </source>
</evidence>
<dbReference type="Gene3D" id="3.40.140.120">
    <property type="match status" value="1"/>
</dbReference>
<evidence type="ECO:0000313" key="1">
    <source>
        <dbReference type="EMBL" id="MFN2975680.1"/>
    </source>
</evidence>
<comment type="caution">
    <text evidence="1">The sequence shown here is derived from an EMBL/GenBank/DDBJ whole genome shotgun (WGS) entry which is preliminary data.</text>
</comment>
<dbReference type="RefSeq" id="WP_263412801.1">
    <property type="nucleotide sequence ID" value="NZ_BAABBH010000001.1"/>
</dbReference>
<dbReference type="Pfam" id="PF04860">
    <property type="entry name" value="Phage_portal"/>
    <property type="match status" value="1"/>
</dbReference>
<dbReference type="EMBL" id="JBJYXY010000001">
    <property type="protein sequence ID" value="MFN2975680.1"/>
    <property type="molecule type" value="Genomic_DNA"/>
</dbReference>
<accession>A0ABW9KIQ8</accession>
<proteinExistence type="predicted"/>
<dbReference type="Proteomes" id="UP001634747">
    <property type="component" value="Unassembled WGS sequence"/>
</dbReference>
<name>A0ABW9KIQ8_9BACT</name>
<dbReference type="Gene3D" id="3.30.1120.70">
    <property type="match status" value="1"/>
</dbReference>
<sequence length="399" mass="43799">MNPGAFEVFRIGSGTEAGAVISNSSAMQISTVFACVKVLAETVSSLPLRLYRVTAGGRTPETSHPLSRLLTLAPNEEQSSLTLIETFVTHLCLTGNAYVFIERDSSGKPVGLWNLQPQLTEPSRKPDNTLYYRTSDGEAAGQSRVIAAEDMLHFRLMTWNGILGLSPILQCKRSLGLSIAAEQYASRFFSNGAVPMMALSTEQKVDPLTKQKMRTDWETLQTRSNQHRIAILDNGLKAERFGITNEEAQFLESRAFTRADVAGIFRVPAHMIGELGKMTNSNTEQMNLQFITQTISPLLARIEAEIALKLLMPKPGQAAVFQIGFDTAELIRGDFLTQMQGCAIGRQGGWLTGNDCRRIQGLHEAGPELDVYSNPVNMENSLELLKQGKPPQQGQVPDA</sequence>
<dbReference type="InterPro" id="IPR006427">
    <property type="entry name" value="Portal_HK97"/>
</dbReference>
<gene>
    <name evidence="1" type="ORF">ACK2TP_07885</name>
</gene>
<dbReference type="NCBIfam" id="TIGR01537">
    <property type="entry name" value="portal_HK97"/>
    <property type="match status" value="1"/>
</dbReference>
<dbReference type="Gene3D" id="1.20.1270.210">
    <property type="match status" value="1"/>
</dbReference>
<reference evidence="1 2" key="1">
    <citation type="submission" date="2024-12" db="EMBL/GenBank/DDBJ databases">
        <authorList>
            <person name="Lee Y."/>
        </authorList>
    </citation>
    <scope>NUCLEOTIDE SEQUENCE [LARGE SCALE GENOMIC DNA]</scope>
    <source>
        <strain evidence="1 2">03SUJ4</strain>
    </source>
</reference>
<dbReference type="InterPro" id="IPR006944">
    <property type="entry name" value="Phage/GTA_portal"/>
</dbReference>
<protein>
    <submittedName>
        <fullName evidence="1">Phage portal protein</fullName>
    </submittedName>
</protein>
<organism evidence="1 2">
    <name type="scientific">Terriglobus aquaticus</name>
    <dbReference type="NCBI Taxonomy" id="940139"/>
    <lineage>
        <taxon>Bacteria</taxon>
        <taxon>Pseudomonadati</taxon>
        <taxon>Acidobacteriota</taxon>
        <taxon>Terriglobia</taxon>
        <taxon>Terriglobales</taxon>
        <taxon>Acidobacteriaceae</taxon>
        <taxon>Terriglobus</taxon>
    </lineage>
</organism>
<keyword evidence="2" id="KW-1185">Reference proteome</keyword>